<reference evidence="5 6" key="1">
    <citation type="submission" date="2015-01" db="EMBL/GenBank/DDBJ databases">
        <title>The Genome Sequence of Cladophialophora immunda CBS83496.</title>
        <authorList>
            <consortium name="The Broad Institute Genomics Platform"/>
            <person name="Cuomo C."/>
            <person name="de Hoog S."/>
            <person name="Gorbushina A."/>
            <person name="Stielow B."/>
            <person name="Teixiera M."/>
            <person name="Abouelleil A."/>
            <person name="Chapman S.B."/>
            <person name="Priest M."/>
            <person name="Young S.K."/>
            <person name="Wortman J."/>
            <person name="Nusbaum C."/>
            <person name="Birren B."/>
        </authorList>
    </citation>
    <scope>NUCLEOTIDE SEQUENCE [LARGE SCALE GENOMIC DNA]</scope>
    <source>
        <strain evidence="5 6">CBS 83496</strain>
    </source>
</reference>
<sequence>MAVLLTGGTGKTSIRIAALLQGAKVPFLLASRRGQAAAPEGMPAVNFHWSNLSTYDGPFTQSFPGNEKISAVYLISPEISDPVSPMNAFIDLAVEKYQVKRFVLLAGGSIEQDGHHVGKVWQHLVDIGVEYCVIRATWFMERMSEQEHLPTIRNENRIYTACEDGKAPFISAIDIAAVAYEVLTCESPQHCDYRLLGPELLSYDEVAAKLSNALGRKIEHVRLSAEDNIQRYIKAGFAEQYARLLTWLETMTAQGAEERMNKDVETVTGRPPMKFDNWVELHKDVWR</sequence>
<dbReference type="SUPFAM" id="SSF51735">
    <property type="entry name" value="NAD(P)-binding Rossmann-fold domains"/>
    <property type="match status" value="1"/>
</dbReference>
<dbReference type="VEuPathDB" id="FungiDB:PV07_12273"/>
<evidence type="ECO:0000256" key="1">
    <source>
        <dbReference type="ARBA" id="ARBA00005107"/>
    </source>
</evidence>
<dbReference type="GeneID" id="27351467"/>
<dbReference type="RefSeq" id="XP_016242599.1">
    <property type="nucleotide sequence ID" value="XM_016399787.1"/>
</dbReference>
<dbReference type="AlphaFoldDB" id="A0A0D2BTL1"/>
<dbReference type="PANTHER" id="PTHR43162">
    <property type="match status" value="1"/>
</dbReference>
<name>A0A0D2BTL1_9EURO</name>
<dbReference type="Gene3D" id="3.90.25.10">
    <property type="entry name" value="UDP-galactose 4-epimerase, domain 1"/>
    <property type="match status" value="1"/>
</dbReference>
<dbReference type="InterPro" id="IPR051604">
    <property type="entry name" value="Ergot_Alk_Oxidoreductase"/>
</dbReference>
<dbReference type="NCBIfam" id="TIGR03649">
    <property type="entry name" value="ergot_EASG"/>
    <property type="match status" value="1"/>
</dbReference>
<dbReference type="Gene3D" id="3.40.50.720">
    <property type="entry name" value="NAD(P)-binding Rossmann-like Domain"/>
    <property type="match status" value="1"/>
</dbReference>
<comment type="pathway">
    <text evidence="1">Alkaloid biosynthesis; ergot alkaloid biosynthesis.</text>
</comment>
<dbReference type="OrthoDB" id="9997102at2759"/>
<proteinExistence type="inferred from homology"/>
<dbReference type="Proteomes" id="UP000054466">
    <property type="component" value="Unassembled WGS sequence"/>
</dbReference>
<evidence type="ECO:0000313" key="5">
    <source>
        <dbReference type="EMBL" id="KIW22383.1"/>
    </source>
</evidence>
<dbReference type="GO" id="GO:0016491">
    <property type="term" value="F:oxidoreductase activity"/>
    <property type="evidence" value="ECO:0007669"/>
    <property type="project" value="UniProtKB-KW"/>
</dbReference>
<dbReference type="PANTHER" id="PTHR43162:SF1">
    <property type="entry name" value="PRESTALK A DIFFERENTIATION PROTEIN A"/>
    <property type="match status" value="1"/>
</dbReference>
<evidence type="ECO:0008006" key="7">
    <source>
        <dbReference type="Google" id="ProtNLM"/>
    </source>
</evidence>
<keyword evidence="4" id="KW-0560">Oxidoreductase</keyword>
<dbReference type="UniPathway" id="UPA00327"/>
<organism evidence="5 6">
    <name type="scientific">Cladophialophora immunda</name>
    <dbReference type="NCBI Taxonomy" id="569365"/>
    <lineage>
        <taxon>Eukaryota</taxon>
        <taxon>Fungi</taxon>
        <taxon>Dikarya</taxon>
        <taxon>Ascomycota</taxon>
        <taxon>Pezizomycotina</taxon>
        <taxon>Eurotiomycetes</taxon>
        <taxon>Chaetothyriomycetidae</taxon>
        <taxon>Chaetothyriales</taxon>
        <taxon>Herpotrichiellaceae</taxon>
        <taxon>Cladophialophora</taxon>
    </lineage>
</organism>
<accession>A0A0D2BTL1</accession>
<comment type="similarity">
    <text evidence="2">Belongs to the fgaFS/easG family.</text>
</comment>
<dbReference type="STRING" id="569365.A0A0D2BTL1"/>
<gene>
    <name evidence="5" type="ORF">PV07_12273</name>
</gene>
<keyword evidence="3" id="KW-0017">Alkaloid metabolism</keyword>
<dbReference type="InterPro" id="IPR036291">
    <property type="entry name" value="NAD(P)-bd_dom_sf"/>
</dbReference>
<evidence type="ECO:0000313" key="6">
    <source>
        <dbReference type="Proteomes" id="UP000054466"/>
    </source>
</evidence>
<dbReference type="HOGENOM" id="CLU_007383_10_6_1"/>
<protein>
    <recommendedName>
        <fullName evidence="7">NAD(P)-binding domain-containing protein</fullName>
    </recommendedName>
</protein>
<dbReference type="InterPro" id="IPR019901">
    <property type="entry name" value="Ergot_alkaloid_biosynthesis"/>
</dbReference>
<evidence type="ECO:0000256" key="2">
    <source>
        <dbReference type="ARBA" id="ARBA00005372"/>
    </source>
</evidence>
<evidence type="ECO:0000256" key="4">
    <source>
        <dbReference type="ARBA" id="ARBA00023002"/>
    </source>
</evidence>
<evidence type="ECO:0000256" key="3">
    <source>
        <dbReference type="ARBA" id="ARBA00022589"/>
    </source>
</evidence>
<keyword evidence="6" id="KW-1185">Reference proteome</keyword>
<dbReference type="GO" id="GO:0035835">
    <property type="term" value="P:indole alkaloid biosynthetic process"/>
    <property type="evidence" value="ECO:0007669"/>
    <property type="project" value="UniProtKB-UniPathway"/>
</dbReference>
<dbReference type="EMBL" id="KN847047">
    <property type="protein sequence ID" value="KIW22383.1"/>
    <property type="molecule type" value="Genomic_DNA"/>
</dbReference>